<dbReference type="SUPFAM" id="SSF47413">
    <property type="entry name" value="lambda repressor-like DNA-binding domains"/>
    <property type="match status" value="1"/>
</dbReference>
<reference evidence="2 3" key="1">
    <citation type="submission" date="2018-07" db="EMBL/GenBank/DDBJ databases">
        <title>Genomic Encyclopedia of Type Strains, Phase IV (KMG-IV): sequencing the most valuable type-strain genomes for metagenomic binning, comparative biology and taxonomic classification.</title>
        <authorList>
            <person name="Goeker M."/>
        </authorList>
    </citation>
    <scope>NUCLEOTIDE SEQUENCE [LARGE SCALE GENOMIC DNA]</scope>
    <source>
        <strain evidence="2 3">DSM 27016</strain>
    </source>
</reference>
<dbReference type="OrthoDB" id="371153at2"/>
<dbReference type="EMBL" id="QPJT01000020">
    <property type="protein sequence ID" value="RCX12759.1"/>
    <property type="molecule type" value="Genomic_DNA"/>
</dbReference>
<dbReference type="GO" id="GO:0003677">
    <property type="term" value="F:DNA binding"/>
    <property type="evidence" value="ECO:0007669"/>
    <property type="project" value="InterPro"/>
</dbReference>
<dbReference type="CDD" id="cd00093">
    <property type="entry name" value="HTH_XRE"/>
    <property type="match status" value="1"/>
</dbReference>
<keyword evidence="3" id="KW-1185">Reference proteome</keyword>
<evidence type="ECO:0000313" key="3">
    <source>
        <dbReference type="Proteomes" id="UP000253034"/>
    </source>
</evidence>
<gene>
    <name evidence="2" type="ORF">DFR58_12059</name>
</gene>
<proteinExistence type="predicted"/>
<dbReference type="Proteomes" id="UP000253034">
    <property type="component" value="Unassembled WGS sequence"/>
</dbReference>
<dbReference type="InterPro" id="IPR001387">
    <property type="entry name" value="Cro/C1-type_HTH"/>
</dbReference>
<protein>
    <submittedName>
        <fullName evidence="2">Helix-turn-helix protein</fullName>
    </submittedName>
</protein>
<dbReference type="RefSeq" id="WP_114298824.1">
    <property type="nucleotide sequence ID" value="NZ_QPJT01000020.1"/>
</dbReference>
<dbReference type="SMART" id="SM00530">
    <property type="entry name" value="HTH_XRE"/>
    <property type="match status" value="1"/>
</dbReference>
<dbReference type="AlphaFoldDB" id="A0A369ATU3"/>
<dbReference type="InterPro" id="IPR010982">
    <property type="entry name" value="Lambda_DNA-bd_dom_sf"/>
</dbReference>
<feature type="domain" description="HTH cro/C1-type" evidence="1">
    <location>
        <begin position="12"/>
        <end position="66"/>
    </location>
</feature>
<evidence type="ECO:0000259" key="1">
    <source>
        <dbReference type="PROSITE" id="PS50943"/>
    </source>
</evidence>
<organism evidence="2 3">
    <name type="scientific">Anaerobacterium chartisolvens</name>
    <dbReference type="NCBI Taxonomy" id="1297424"/>
    <lineage>
        <taxon>Bacteria</taxon>
        <taxon>Bacillati</taxon>
        <taxon>Bacillota</taxon>
        <taxon>Clostridia</taxon>
        <taxon>Eubacteriales</taxon>
        <taxon>Oscillospiraceae</taxon>
        <taxon>Anaerobacterium</taxon>
    </lineage>
</organism>
<accession>A0A369ATU3</accession>
<dbReference type="Gene3D" id="1.10.260.40">
    <property type="entry name" value="lambda repressor-like DNA-binding domains"/>
    <property type="match status" value="1"/>
</dbReference>
<comment type="caution">
    <text evidence="2">The sequence shown here is derived from an EMBL/GenBank/DDBJ whole genome shotgun (WGS) entry which is preliminary data.</text>
</comment>
<dbReference type="Pfam" id="PF01381">
    <property type="entry name" value="HTH_3"/>
    <property type="match status" value="1"/>
</dbReference>
<sequence length="109" mass="12599">MDVDYREIGLRIRKERTALKISREKFAEMIELSVNYVGQIERGEKKFSVETIVKISSCLHSSLDYLIKGIDLRSKEKSDGELSYLLEKCSTYETALITDVVRVILPHMK</sequence>
<name>A0A369ATU3_9FIRM</name>
<evidence type="ECO:0000313" key="2">
    <source>
        <dbReference type="EMBL" id="RCX12759.1"/>
    </source>
</evidence>
<dbReference type="PROSITE" id="PS50943">
    <property type="entry name" value="HTH_CROC1"/>
    <property type="match status" value="1"/>
</dbReference>